<accession>A0ABR7WLV2</accession>
<keyword evidence="4" id="KW-1185">Reference proteome</keyword>
<gene>
    <name evidence="3" type="ORF">IDJ77_05685</name>
</gene>
<dbReference type="EMBL" id="JACWMY010000003">
    <property type="protein sequence ID" value="MBD1363297.1"/>
    <property type="molecule type" value="Genomic_DNA"/>
</dbReference>
<feature type="domain" description="DUF2059" evidence="2">
    <location>
        <begin position="82"/>
        <end position="139"/>
    </location>
</feature>
<feature type="signal peptide" evidence="1">
    <location>
        <begin position="1"/>
        <end position="18"/>
    </location>
</feature>
<evidence type="ECO:0000259" key="2">
    <source>
        <dbReference type="Pfam" id="PF09832"/>
    </source>
</evidence>
<evidence type="ECO:0000313" key="3">
    <source>
        <dbReference type="EMBL" id="MBD1363297.1"/>
    </source>
</evidence>
<proteinExistence type="predicted"/>
<evidence type="ECO:0000256" key="1">
    <source>
        <dbReference type="SAM" id="SignalP"/>
    </source>
</evidence>
<sequence>MKFKLLIAFILFCTAVKAQTPAVTPKQLKAAEDVLIASQADVQFKAGITTMLKQASSSLPEDKRVKFIEVMNAFVAKYISWDSMKDQLASLYAQEFTEKELTDLALFYRSPLGLKLNQKQPVLLQKGAALGQQAVQSHQVELQQMMQEAFKEK</sequence>
<dbReference type="Proteomes" id="UP000606600">
    <property type="component" value="Unassembled WGS sequence"/>
</dbReference>
<keyword evidence="1" id="KW-0732">Signal</keyword>
<protein>
    <submittedName>
        <fullName evidence="3">DUF2059 domain-containing protein</fullName>
    </submittedName>
</protein>
<organism evidence="3 4">
    <name type="scientific">Mucilaginibacter pankratovii</name>
    <dbReference type="NCBI Taxonomy" id="2772110"/>
    <lineage>
        <taxon>Bacteria</taxon>
        <taxon>Pseudomonadati</taxon>
        <taxon>Bacteroidota</taxon>
        <taxon>Sphingobacteriia</taxon>
        <taxon>Sphingobacteriales</taxon>
        <taxon>Sphingobacteriaceae</taxon>
        <taxon>Mucilaginibacter</taxon>
    </lineage>
</organism>
<feature type="chain" id="PRO_5045602640" evidence="1">
    <location>
        <begin position="19"/>
        <end position="153"/>
    </location>
</feature>
<dbReference type="InterPro" id="IPR018637">
    <property type="entry name" value="DUF2059"/>
</dbReference>
<comment type="caution">
    <text evidence="3">The sequence shown here is derived from an EMBL/GenBank/DDBJ whole genome shotgun (WGS) entry which is preliminary data.</text>
</comment>
<dbReference type="RefSeq" id="WP_191187979.1">
    <property type="nucleotide sequence ID" value="NZ_JACWMY010000003.1"/>
</dbReference>
<reference evidence="3 4" key="1">
    <citation type="submission" date="2020-09" db="EMBL/GenBank/DDBJ databases">
        <title>Novel species of Mucilaginibacter isolated from a glacier on the Tibetan Plateau.</title>
        <authorList>
            <person name="Liu Q."/>
            <person name="Xin Y.-H."/>
        </authorList>
    </citation>
    <scope>NUCLEOTIDE SEQUENCE [LARGE SCALE GENOMIC DNA]</scope>
    <source>
        <strain evidence="3 4">ZT4R22</strain>
    </source>
</reference>
<dbReference type="Pfam" id="PF09832">
    <property type="entry name" value="DUF2059"/>
    <property type="match status" value="1"/>
</dbReference>
<evidence type="ECO:0000313" key="4">
    <source>
        <dbReference type="Proteomes" id="UP000606600"/>
    </source>
</evidence>
<name>A0ABR7WLV2_9SPHI</name>